<dbReference type="EMBL" id="BARU01043587">
    <property type="protein sequence ID" value="GAH82944.1"/>
    <property type="molecule type" value="Genomic_DNA"/>
</dbReference>
<feature type="domain" description="ABC-type uncharacterised transport system" evidence="1">
    <location>
        <begin position="69"/>
        <end position="160"/>
    </location>
</feature>
<evidence type="ECO:0000259" key="1">
    <source>
        <dbReference type="Pfam" id="PF09822"/>
    </source>
</evidence>
<gene>
    <name evidence="2" type="ORF">S03H2_66709</name>
</gene>
<feature type="non-terminal residue" evidence="2">
    <location>
        <position position="166"/>
    </location>
</feature>
<comment type="caution">
    <text evidence="2">The sequence shown here is derived from an EMBL/GenBank/DDBJ whole genome shotgun (WGS) entry which is preliminary data.</text>
</comment>
<reference evidence="2" key="1">
    <citation type="journal article" date="2014" name="Front. Microbiol.">
        <title>High frequency of phylogenetically diverse reductive dehalogenase-homologous genes in deep subseafloor sedimentary metagenomes.</title>
        <authorList>
            <person name="Kawai M."/>
            <person name="Futagami T."/>
            <person name="Toyoda A."/>
            <person name="Takaki Y."/>
            <person name="Nishi S."/>
            <person name="Hori S."/>
            <person name="Arai W."/>
            <person name="Tsubouchi T."/>
            <person name="Morono Y."/>
            <person name="Uchiyama I."/>
            <person name="Ito T."/>
            <person name="Fujiyama A."/>
            <person name="Inagaki F."/>
            <person name="Takami H."/>
        </authorList>
    </citation>
    <scope>NUCLEOTIDE SEQUENCE</scope>
    <source>
        <strain evidence="2">Expedition CK06-06</strain>
    </source>
</reference>
<name>X1JXE6_9ZZZZ</name>
<evidence type="ECO:0000313" key="2">
    <source>
        <dbReference type="EMBL" id="GAH82944.1"/>
    </source>
</evidence>
<dbReference type="AlphaFoldDB" id="X1JXE6"/>
<sequence>MIDEYKALNSKLSVEYIDPDIKPTVARQYGITRYGTLIFEQGDKKEQALTTTESDLTSSLLKLTRDEIKTIYFLTGHNEKDIEAMTELGYATISSLLEREGYQVKKLSLVTEKKVPADAEVVVLAGPKKKILDKEKIELNKYLKNGGKMLALLDPSNESDTKVNVN</sequence>
<dbReference type="InterPro" id="IPR019196">
    <property type="entry name" value="ABC_transp_unknown"/>
</dbReference>
<proteinExistence type="predicted"/>
<organism evidence="2">
    <name type="scientific">marine sediment metagenome</name>
    <dbReference type="NCBI Taxonomy" id="412755"/>
    <lineage>
        <taxon>unclassified sequences</taxon>
        <taxon>metagenomes</taxon>
        <taxon>ecological metagenomes</taxon>
    </lineage>
</organism>
<protein>
    <recommendedName>
        <fullName evidence="1">ABC-type uncharacterized transport system domain-containing protein</fullName>
    </recommendedName>
</protein>
<dbReference type="Pfam" id="PF09822">
    <property type="entry name" value="ABC_transp_aux"/>
    <property type="match status" value="1"/>
</dbReference>
<accession>X1JXE6</accession>